<reference evidence="3 4" key="1">
    <citation type="journal article" date="2022" name="Allergy">
        <title>Genome assembly and annotation of Periplaneta americana reveal a comprehensive cockroach allergen profile.</title>
        <authorList>
            <person name="Wang L."/>
            <person name="Xiong Q."/>
            <person name="Saelim N."/>
            <person name="Wang L."/>
            <person name="Nong W."/>
            <person name="Wan A.T."/>
            <person name="Shi M."/>
            <person name="Liu X."/>
            <person name="Cao Q."/>
            <person name="Hui J.H.L."/>
            <person name="Sookrung N."/>
            <person name="Leung T.F."/>
            <person name="Tungtrongchitr A."/>
            <person name="Tsui S.K.W."/>
        </authorList>
    </citation>
    <scope>NUCLEOTIDE SEQUENCE [LARGE SCALE GENOMIC DNA]</scope>
    <source>
        <strain evidence="3">PWHHKU_190912</strain>
    </source>
</reference>
<evidence type="ECO:0000313" key="4">
    <source>
        <dbReference type="Proteomes" id="UP001148838"/>
    </source>
</evidence>
<accession>A0ABQ8TPD1</accession>
<gene>
    <name evidence="3" type="ORF">ANN_09244</name>
</gene>
<dbReference type="PANTHER" id="PTHR47027">
    <property type="entry name" value="REVERSE TRANSCRIPTASE DOMAIN-CONTAINING PROTEIN"/>
    <property type="match status" value="1"/>
</dbReference>
<keyword evidence="2" id="KW-0812">Transmembrane</keyword>
<keyword evidence="4" id="KW-1185">Reference proteome</keyword>
<comment type="caution">
    <text evidence="3">The sequence shown here is derived from an EMBL/GenBank/DDBJ whole genome shotgun (WGS) entry which is preliminary data.</text>
</comment>
<dbReference type="PANTHER" id="PTHR47027:SF30">
    <property type="entry name" value="THAP-TYPE DOMAIN-CONTAINING PROTEIN"/>
    <property type="match status" value="1"/>
</dbReference>
<feature type="compositionally biased region" description="Acidic residues" evidence="1">
    <location>
        <begin position="258"/>
        <end position="270"/>
    </location>
</feature>
<feature type="region of interest" description="Disordered" evidence="1">
    <location>
        <begin position="251"/>
        <end position="277"/>
    </location>
</feature>
<evidence type="ECO:0000256" key="1">
    <source>
        <dbReference type="SAM" id="MobiDB-lite"/>
    </source>
</evidence>
<sequence>MAFIGKEPIRTKIAINNCSIEQVSHFNYLGSDIGFDKEYDVDNKIRNFQRVCGTITRTFRNKIRKETKLKFYKVMAVPTLAYGNETWTLTKKQQSKIQTTEMKFLRNVKGCTKRDLITNENIREELEIFNINERLKDFKHNWKERVDRMPDTRLTKQIIQYHPKGRRSVSRPRKDGWRTLKTEQAFDCLYHEVKKKKKKKKKKKIYLYILYFGVTGVEMLVGAAGSSKTSFPVPLRPVQVNELVSNTRMDNIRPILSTEEEEEEEDEDEATGVAQSAKALAADPELRSGAGSIPAWADYLVGFFPRFSPTIRQMSDDGDDDDDDDDNDNDDDDDNDTTTAMGRIITLKV</sequence>
<dbReference type="EMBL" id="JAJSOF020000005">
    <property type="protein sequence ID" value="KAJ4447240.1"/>
    <property type="molecule type" value="Genomic_DNA"/>
</dbReference>
<organism evidence="3 4">
    <name type="scientific">Periplaneta americana</name>
    <name type="common">American cockroach</name>
    <name type="synonym">Blatta americana</name>
    <dbReference type="NCBI Taxonomy" id="6978"/>
    <lineage>
        <taxon>Eukaryota</taxon>
        <taxon>Metazoa</taxon>
        <taxon>Ecdysozoa</taxon>
        <taxon>Arthropoda</taxon>
        <taxon>Hexapoda</taxon>
        <taxon>Insecta</taxon>
        <taxon>Pterygota</taxon>
        <taxon>Neoptera</taxon>
        <taxon>Polyneoptera</taxon>
        <taxon>Dictyoptera</taxon>
        <taxon>Blattodea</taxon>
        <taxon>Blattoidea</taxon>
        <taxon>Blattidae</taxon>
        <taxon>Blattinae</taxon>
        <taxon>Periplaneta</taxon>
    </lineage>
</organism>
<feature type="region of interest" description="Disordered" evidence="1">
    <location>
        <begin position="311"/>
        <end position="349"/>
    </location>
</feature>
<dbReference type="Proteomes" id="UP001148838">
    <property type="component" value="Unassembled WGS sequence"/>
</dbReference>
<protein>
    <submittedName>
        <fullName evidence="3">Uncharacterized protein</fullName>
    </submittedName>
</protein>
<keyword evidence="2" id="KW-0472">Membrane</keyword>
<feature type="compositionally biased region" description="Acidic residues" evidence="1">
    <location>
        <begin position="316"/>
        <end position="336"/>
    </location>
</feature>
<name>A0ABQ8TPD1_PERAM</name>
<proteinExistence type="predicted"/>
<keyword evidence="2" id="KW-1133">Transmembrane helix</keyword>
<evidence type="ECO:0000313" key="3">
    <source>
        <dbReference type="EMBL" id="KAJ4447240.1"/>
    </source>
</evidence>
<feature type="transmembrane region" description="Helical" evidence="2">
    <location>
        <begin position="205"/>
        <end position="225"/>
    </location>
</feature>
<evidence type="ECO:0000256" key="2">
    <source>
        <dbReference type="SAM" id="Phobius"/>
    </source>
</evidence>